<reference evidence="3" key="1">
    <citation type="submission" date="2022-08" db="EMBL/GenBank/DDBJ databases">
        <authorList>
            <person name="Kallberg Y."/>
            <person name="Tangrot J."/>
            <person name="Rosling A."/>
        </authorList>
    </citation>
    <scope>NUCLEOTIDE SEQUENCE</scope>
    <source>
        <strain evidence="3">Wild A</strain>
    </source>
</reference>
<accession>A0A9W4SUM4</accession>
<dbReference type="Proteomes" id="UP001153678">
    <property type="component" value="Unassembled WGS sequence"/>
</dbReference>
<keyword evidence="2" id="KW-0677">Repeat</keyword>
<keyword evidence="4" id="KW-1185">Reference proteome</keyword>
<dbReference type="InterPro" id="IPR032675">
    <property type="entry name" value="LRR_dom_sf"/>
</dbReference>
<dbReference type="EMBL" id="CAMKVN010003142">
    <property type="protein sequence ID" value="CAI2183832.1"/>
    <property type="molecule type" value="Genomic_DNA"/>
</dbReference>
<dbReference type="Gene3D" id="3.80.10.10">
    <property type="entry name" value="Ribonuclease Inhibitor"/>
    <property type="match status" value="1"/>
</dbReference>
<keyword evidence="1" id="KW-0433">Leucine-rich repeat</keyword>
<dbReference type="OrthoDB" id="2449606at2759"/>
<dbReference type="InterPro" id="IPR052574">
    <property type="entry name" value="CDIRP"/>
</dbReference>
<dbReference type="GO" id="GO:0035591">
    <property type="term" value="F:signaling adaptor activity"/>
    <property type="evidence" value="ECO:0007669"/>
    <property type="project" value="TreeGrafter"/>
</dbReference>
<evidence type="ECO:0000313" key="4">
    <source>
        <dbReference type="Proteomes" id="UP001153678"/>
    </source>
</evidence>
<evidence type="ECO:0000313" key="3">
    <source>
        <dbReference type="EMBL" id="CAI2183832.1"/>
    </source>
</evidence>
<dbReference type="PANTHER" id="PTHR47566">
    <property type="match status" value="1"/>
</dbReference>
<comment type="caution">
    <text evidence="3">The sequence shown here is derived from an EMBL/GenBank/DDBJ whole genome shotgun (WGS) entry which is preliminary data.</text>
</comment>
<evidence type="ECO:0000256" key="1">
    <source>
        <dbReference type="ARBA" id="ARBA00022614"/>
    </source>
</evidence>
<dbReference type="PANTHER" id="PTHR47566:SF1">
    <property type="entry name" value="PROTEIN NUD1"/>
    <property type="match status" value="1"/>
</dbReference>
<gene>
    <name evidence="3" type="ORF">FWILDA_LOCUS11275</name>
</gene>
<dbReference type="SUPFAM" id="SSF52058">
    <property type="entry name" value="L domain-like"/>
    <property type="match status" value="1"/>
</dbReference>
<name>A0A9W4SUM4_9GLOM</name>
<evidence type="ECO:0000256" key="2">
    <source>
        <dbReference type="ARBA" id="ARBA00022737"/>
    </source>
</evidence>
<organism evidence="3 4">
    <name type="scientific">Funneliformis geosporum</name>
    <dbReference type="NCBI Taxonomy" id="1117311"/>
    <lineage>
        <taxon>Eukaryota</taxon>
        <taxon>Fungi</taxon>
        <taxon>Fungi incertae sedis</taxon>
        <taxon>Mucoromycota</taxon>
        <taxon>Glomeromycotina</taxon>
        <taxon>Glomeromycetes</taxon>
        <taxon>Glomerales</taxon>
        <taxon>Glomeraceae</taxon>
        <taxon>Funneliformis</taxon>
    </lineage>
</organism>
<protein>
    <submittedName>
        <fullName evidence="3">16499_t:CDS:1</fullName>
    </submittedName>
</protein>
<proteinExistence type="predicted"/>
<sequence length="301" mass="34960">MAKGQQYLNNLLNKLEKDLVINNKDLEGELDLSEFINLERLYCPNNRITSLNLNKNKNLLELYCSENELTRLELAKNTNLELHCAFNKLTSLNLTNNEDLVEIYCQFNQLTNLDLTKNTQLAKVSCISNKIKHLEIGKNMNITSLFCFNNQIDSLDLSNNPNLNELECFMNPLESDMKSNIKINQNVKKFGGYPLYFLIPYVVKQYDEKEDFNELMILINKSDLDNLVQKLSLKTIQDPELLRKFIPRECVLMFNICSLSLHIILDNLANQLLARCLIVQSRLHFGKDIEYESNINRLSLE</sequence>
<dbReference type="AlphaFoldDB" id="A0A9W4SUM4"/>